<dbReference type="GO" id="GO:0003796">
    <property type="term" value="F:lysozyme activity"/>
    <property type="evidence" value="ECO:0007669"/>
    <property type="project" value="InterPro"/>
</dbReference>
<dbReference type="Gene3D" id="1.10.530.40">
    <property type="match status" value="1"/>
</dbReference>
<protein>
    <submittedName>
        <fullName evidence="3">Uncharacterized protein</fullName>
    </submittedName>
</protein>
<keyword evidence="2" id="KW-0081">Bacteriolytic enzyme</keyword>
<proteinExistence type="predicted"/>
<name>A0A6J7X881_9CAUD</name>
<evidence type="ECO:0000256" key="1">
    <source>
        <dbReference type="ARBA" id="ARBA00022529"/>
    </source>
</evidence>
<dbReference type="GO" id="GO:0031640">
    <property type="term" value="P:killing of cells of another organism"/>
    <property type="evidence" value="ECO:0007669"/>
    <property type="project" value="UniProtKB-KW"/>
</dbReference>
<dbReference type="SUPFAM" id="SSF53955">
    <property type="entry name" value="Lysozyme-like"/>
    <property type="match status" value="1"/>
</dbReference>
<evidence type="ECO:0000256" key="2">
    <source>
        <dbReference type="ARBA" id="ARBA00022638"/>
    </source>
</evidence>
<dbReference type="InterPro" id="IPR023347">
    <property type="entry name" value="Lysozyme_dom_sf"/>
</dbReference>
<evidence type="ECO:0000313" key="3">
    <source>
        <dbReference type="EMBL" id="CAB5224949.1"/>
    </source>
</evidence>
<dbReference type="GO" id="GO:0042742">
    <property type="term" value="P:defense response to bacterium"/>
    <property type="evidence" value="ECO:0007669"/>
    <property type="project" value="UniProtKB-KW"/>
</dbReference>
<keyword evidence="1" id="KW-0929">Antimicrobial</keyword>
<dbReference type="EMBL" id="LR798339">
    <property type="protein sequence ID" value="CAB5224949.1"/>
    <property type="molecule type" value="Genomic_DNA"/>
</dbReference>
<organism evidence="3">
    <name type="scientific">uncultured Caudovirales phage</name>
    <dbReference type="NCBI Taxonomy" id="2100421"/>
    <lineage>
        <taxon>Viruses</taxon>
        <taxon>Duplodnaviria</taxon>
        <taxon>Heunggongvirae</taxon>
        <taxon>Uroviricota</taxon>
        <taxon>Caudoviricetes</taxon>
        <taxon>Peduoviridae</taxon>
        <taxon>Maltschvirus</taxon>
        <taxon>Maltschvirus maltsch</taxon>
    </lineage>
</organism>
<dbReference type="CDD" id="cd16904">
    <property type="entry name" value="pesticin_lyz-like"/>
    <property type="match status" value="1"/>
</dbReference>
<reference evidence="3" key="1">
    <citation type="submission" date="2020-05" db="EMBL/GenBank/DDBJ databases">
        <authorList>
            <person name="Chiriac C."/>
            <person name="Salcher M."/>
            <person name="Ghai R."/>
            <person name="Kavagutti S V."/>
        </authorList>
    </citation>
    <scope>NUCLEOTIDE SEQUENCE</scope>
</reference>
<dbReference type="InterPro" id="IPR023346">
    <property type="entry name" value="Lysozyme-like_dom_sf"/>
</dbReference>
<accession>A0A6J7X881</accession>
<gene>
    <name evidence="3" type="ORF">UFOVP742_48</name>
</gene>
<sequence length="201" mass="22463">MEMNLSEKGLKFIVDQETGGKAYYEKFLKNPTWPGVESGVTIGVGWDCGYNTVSQLCGDWGALLDEKAIEPLKNCCGLKGQAAKAMLSTVNNIEIPWEAAVEVFNKHTVPRFYLAMLRTYPQADNLHPDAASALLSLIFNRGGSLNGERRIEMSDIKACLINKEYSDIPELLRKMKRLWPDTAGLRKRRDAEAALFEQAYA</sequence>